<protein>
    <submittedName>
        <fullName evidence="3">Uncharacterized protein</fullName>
    </submittedName>
</protein>
<keyword evidence="2" id="KW-0812">Transmembrane</keyword>
<evidence type="ECO:0000256" key="1">
    <source>
        <dbReference type="SAM" id="MobiDB-lite"/>
    </source>
</evidence>
<name>A0A928Z3A7_9CYAN</name>
<reference evidence="3" key="1">
    <citation type="submission" date="2020-10" db="EMBL/GenBank/DDBJ databases">
        <authorList>
            <person name="Castelo-Branco R."/>
            <person name="Eusebio N."/>
            <person name="Adriana R."/>
            <person name="Vieira A."/>
            <person name="Brugerolle De Fraissinette N."/>
            <person name="Rezende De Castro R."/>
            <person name="Schneider M.P."/>
            <person name="Vasconcelos V."/>
            <person name="Leao P.N."/>
        </authorList>
    </citation>
    <scope>NUCLEOTIDE SEQUENCE</scope>
    <source>
        <strain evidence="3">LEGE 11480</strain>
    </source>
</reference>
<feature type="transmembrane region" description="Helical" evidence="2">
    <location>
        <begin position="21"/>
        <end position="44"/>
    </location>
</feature>
<proteinExistence type="predicted"/>
<evidence type="ECO:0000313" key="4">
    <source>
        <dbReference type="Proteomes" id="UP000625316"/>
    </source>
</evidence>
<gene>
    <name evidence="3" type="ORF">IQ266_16420</name>
</gene>
<feature type="compositionally biased region" description="Low complexity" evidence="1">
    <location>
        <begin position="69"/>
        <end position="80"/>
    </location>
</feature>
<keyword evidence="2" id="KW-0472">Membrane</keyword>
<dbReference type="EMBL" id="JADEXQ010000059">
    <property type="protein sequence ID" value="MBE9031321.1"/>
    <property type="molecule type" value="Genomic_DNA"/>
</dbReference>
<comment type="caution">
    <text evidence="3">The sequence shown here is derived from an EMBL/GenBank/DDBJ whole genome shotgun (WGS) entry which is preliminary data.</text>
</comment>
<keyword evidence="4" id="KW-1185">Reference proteome</keyword>
<keyword evidence="2" id="KW-1133">Transmembrane helix</keyword>
<dbReference type="RefSeq" id="WP_264326150.1">
    <property type="nucleotide sequence ID" value="NZ_JADEXQ010000059.1"/>
</dbReference>
<feature type="region of interest" description="Disordered" evidence="1">
    <location>
        <begin position="60"/>
        <end position="100"/>
    </location>
</feature>
<evidence type="ECO:0000256" key="2">
    <source>
        <dbReference type="SAM" id="Phobius"/>
    </source>
</evidence>
<dbReference type="Proteomes" id="UP000625316">
    <property type="component" value="Unassembled WGS sequence"/>
</dbReference>
<organism evidence="3 4">
    <name type="scientific">Romeriopsis navalis LEGE 11480</name>
    <dbReference type="NCBI Taxonomy" id="2777977"/>
    <lineage>
        <taxon>Bacteria</taxon>
        <taxon>Bacillati</taxon>
        <taxon>Cyanobacteriota</taxon>
        <taxon>Cyanophyceae</taxon>
        <taxon>Leptolyngbyales</taxon>
        <taxon>Leptolyngbyaceae</taxon>
        <taxon>Romeriopsis</taxon>
        <taxon>Romeriopsis navalis</taxon>
    </lineage>
</organism>
<accession>A0A928Z3A7</accession>
<evidence type="ECO:0000313" key="3">
    <source>
        <dbReference type="EMBL" id="MBE9031321.1"/>
    </source>
</evidence>
<sequence length="299" mass="32716">MQAPPKEKEFPPQKPRNRFNTFKLGFVSGIIVAALAGAGLWHVVVNVFRFDPVNLTASRVGGDVNSPKTETTQTTVNQTTAPQKDNTISVKGEDNGDTNPVIANEKSQIKQEDSSQSVGSNITAGGNVTLNIYKDNSELAGFNAGKEYTSKPPSIGKFDDAILISDVSFGSRYFKSQTRDVFIQKKKYKSTFQLRANSTNSTRVAFSLKNTKPAKGVFLQFGLGDWSSGTNTLTYLVKISADGKLLWSGQVKYVERQIASVVLDVQGYEDIFLEYQVVEAGGAGIRDNPLFFTEAKLLF</sequence>
<dbReference type="AlphaFoldDB" id="A0A928Z3A7"/>